<accession>A0A0M5IXD1</accession>
<evidence type="ECO:0000313" key="1">
    <source>
        <dbReference type="EMBL" id="ALC41236.1"/>
    </source>
</evidence>
<dbReference type="PANTHER" id="PTHR20898:SF0">
    <property type="entry name" value="DAEDALUS ON 3-RELATED"/>
    <property type="match status" value="1"/>
</dbReference>
<dbReference type="AlphaFoldDB" id="A0A0M5IXD1"/>
<dbReference type="EMBL" id="CP012524">
    <property type="protein sequence ID" value="ALC41236.1"/>
    <property type="molecule type" value="Genomic_DNA"/>
</dbReference>
<sequence length="114" mass="13212">MHALNDCTLNAQLFKKASGFKPWLYKLSVEACAFLSRPYNPIALIVFRLFKEFSNLNHTCPYEGALIVKGFYLRSEILPNAMPTGEYMLNVTWNVYKRAQAVTLVYFMYNEDLN</sequence>
<evidence type="ECO:0000313" key="2">
    <source>
        <dbReference type="Proteomes" id="UP000494163"/>
    </source>
</evidence>
<dbReference type="OrthoDB" id="7878548at2759"/>
<protein>
    <submittedName>
        <fullName evidence="1">Maker50</fullName>
    </submittedName>
</protein>
<dbReference type="Proteomes" id="UP000494163">
    <property type="component" value="Chromosome 2R"/>
</dbReference>
<dbReference type="PANTHER" id="PTHR20898">
    <property type="entry name" value="DAEDALUS ON 3-RELATED-RELATED"/>
    <property type="match status" value="1"/>
</dbReference>
<keyword evidence="2" id="KW-1185">Reference proteome</keyword>
<dbReference type="SMART" id="SM00697">
    <property type="entry name" value="DM8"/>
    <property type="match status" value="1"/>
</dbReference>
<dbReference type="InterPro" id="IPR010512">
    <property type="entry name" value="DUF1091"/>
</dbReference>
<name>A0A0M5IXD1_DROBS</name>
<proteinExistence type="predicted"/>
<reference evidence="1 2" key="1">
    <citation type="submission" date="2015-08" db="EMBL/GenBank/DDBJ databases">
        <title>Ancestral chromatin configuration constrains chromatin evolution on differentiating sex chromosomes in Drosophila.</title>
        <authorList>
            <person name="Zhou Q."/>
            <person name="Bachtrog D."/>
        </authorList>
    </citation>
    <scope>NUCLEOTIDE SEQUENCE [LARGE SCALE GENOMIC DNA]</scope>
    <source>
        <tissue evidence="1">Whole larvae</tissue>
    </source>
</reference>
<dbReference type="Pfam" id="PF06477">
    <property type="entry name" value="DUF1091"/>
    <property type="match status" value="1"/>
</dbReference>
<gene>
    <name evidence="1" type="ORF">Dbus_chr2Rg815</name>
</gene>
<dbReference type="OMA" id="IYNMANE"/>
<organism evidence="1 2">
    <name type="scientific">Drosophila busckii</name>
    <name type="common">Fruit fly</name>
    <dbReference type="NCBI Taxonomy" id="30019"/>
    <lineage>
        <taxon>Eukaryota</taxon>
        <taxon>Metazoa</taxon>
        <taxon>Ecdysozoa</taxon>
        <taxon>Arthropoda</taxon>
        <taxon>Hexapoda</taxon>
        <taxon>Insecta</taxon>
        <taxon>Pterygota</taxon>
        <taxon>Neoptera</taxon>
        <taxon>Endopterygota</taxon>
        <taxon>Diptera</taxon>
        <taxon>Brachycera</taxon>
        <taxon>Muscomorpha</taxon>
        <taxon>Ephydroidea</taxon>
        <taxon>Drosophilidae</taxon>
        <taxon>Drosophila</taxon>
    </lineage>
</organism>